<dbReference type="PANTHER" id="PTHR33906:SF1">
    <property type="entry name" value="INTRAFLAGELLAR TRANSPORT PROTEIN 25 HOMOLOG"/>
    <property type="match status" value="1"/>
</dbReference>
<sequence>VLFASSADPAHPAENLLSSENSRYWISTGLFPQEVLLLLDQPVRVTGVRLFSTQLRAVRLEGCREEGLFSATTLAEAELEEESQGQLQSCELPCRSEEAAPAGCVKIVISSGWSDFCSLHRVEVLGIAVGRPRSKESAPAGNPRKAVARQGSMCRRPDLKQLLVDIPDTAAPGKQDALSLSESAADLFSPLAPRMIRKTWSGND</sequence>
<dbReference type="Proteomes" id="UP000654075">
    <property type="component" value="Unassembled WGS sequence"/>
</dbReference>
<evidence type="ECO:0000313" key="1">
    <source>
        <dbReference type="EMBL" id="CAE8616548.1"/>
    </source>
</evidence>
<reference evidence="1" key="1">
    <citation type="submission" date="2021-02" db="EMBL/GenBank/DDBJ databases">
        <authorList>
            <person name="Dougan E. K."/>
            <person name="Rhodes N."/>
            <person name="Thang M."/>
            <person name="Chan C."/>
        </authorList>
    </citation>
    <scope>NUCLEOTIDE SEQUENCE</scope>
</reference>
<gene>
    <name evidence="1" type="ORF">PGLA1383_LOCUS34231</name>
</gene>
<dbReference type="PANTHER" id="PTHR33906">
    <property type="entry name" value="INTRAFLAGELLAR TRANSPORT PROTEIN 25 HOMOLOG"/>
    <property type="match status" value="1"/>
</dbReference>
<evidence type="ECO:0008006" key="3">
    <source>
        <dbReference type="Google" id="ProtNLM"/>
    </source>
</evidence>
<dbReference type="OrthoDB" id="271080at2759"/>
<comment type="caution">
    <text evidence="1">The sequence shown here is derived from an EMBL/GenBank/DDBJ whole genome shotgun (WGS) entry which is preliminary data.</text>
</comment>
<evidence type="ECO:0000313" key="2">
    <source>
        <dbReference type="Proteomes" id="UP000654075"/>
    </source>
</evidence>
<feature type="non-terminal residue" evidence="1">
    <location>
        <position position="1"/>
    </location>
</feature>
<protein>
    <recommendedName>
        <fullName evidence="3">F5/8 type C domain-containing protein</fullName>
    </recommendedName>
</protein>
<dbReference type="GO" id="GO:0030992">
    <property type="term" value="C:intraciliary transport particle B"/>
    <property type="evidence" value="ECO:0007669"/>
    <property type="project" value="InterPro"/>
</dbReference>
<dbReference type="InterPro" id="IPR008979">
    <property type="entry name" value="Galactose-bd-like_sf"/>
</dbReference>
<dbReference type="Gene3D" id="2.60.120.260">
    <property type="entry name" value="Galactose-binding domain-like"/>
    <property type="match status" value="1"/>
</dbReference>
<dbReference type="EMBL" id="CAJNNV010025903">
    <property type="protein sequence ID" value="CAE8616548.1"/>
    <property type="molecule type" value="Genomic_DNA"/>
</dbReference>
<keyword evidence="2" id="KW-1185">Reference proteome</keyword>
<dbReference type="OMA" id="RYWISTG"/>
<dbReference type="GO" id="GO:0005929">
    <property type="term" value="C:cilium"/>
    <property type="evidence" value="ECO:0007669"/>
    <property type="project" value="TreeGrafter"/>
</dbReference>
<proteinExistence type="predicted"/>
<dbReference type="InterPro" id="IPR033558">
    <property type="entry name" value="IFT25"/>
</dbReference>
<name>A0A813FVK1_POLGL</name>
<dbReference type="GO" id="GO:0042073">
    <property type="term" value="P:intraciliary transport"/>
    <property type="evidence" value="ECO:0007669"/>
    <property type="project" value="InterPro"/>
</dbReference>
<dbReference type="SUPFAM" id="SSF49785">
    <property type="entry name" value="Galactose-binding domain-like"/>
    <property type="match status" value="1"/>
</dbReference>
<dbReference type="AlphaFoldDB" id="A0A813FVK1"/>
<organism evidence="1 2">
    <name type="scientific">Polarella glacialis</name>
    <name type="common">Dinoflagellate</name>
    <dbReference type="NCBI Taxonomy" id="89957"/>
    <lineage>
        <taxon>Eukaryota</taxon>
        <taxon>Sar</taxon>
        <taxon>Alveolata</taxon>
        <taxon>Dinophyceae</taxon>
        <taxon>Suessiales</taxon>
        <taxon>Suessiaceae</taxon>
        <taxon>Polarella</taxon>
    </lineage>
</organism>
<accession>A0A813FVK1</accession>